<dbReference type="InterPro" id="IPR027417">
    <property type="entry name" value="P-loop_NTPase"/>
</dbReference>
<name>A0A3T0EA06_9PROT</name>
<dbReference type="GO" id="GO:0009360">
    <property type="term" value="C:DNA polymerase III complex"/>
    <property type="evidence" value="ECO:0007669"/>
    <property type="project" value="TreeGrafter"/>
</dbReference>
<dbReference type="PANTHER" id="PTHR11669:SF8">
    <property type="entry name" value="DNA POLYMERASE III SUBUNIT DELTA"/>
    <property type="match status" value="1"/>
</dbReference>
<keyword evidence="3" id="KW-1185">Reference proteome</keyword>
<evidence type="ECO:0000313" key="3">
    <source>
        <dbReference type="Proteomes" id="UP000286954"/>
    </source>
</evidence>
<organism evidence="2 3">
    <name type="scientific">Glycocaulis alkaliphilus</name>
    <dbReference type="NCBI Taxonomy" id="1434191"/>
    <lineage>
        <taxon>Bacteria</taxon>
        <taxon>Pseudomonadati</taxon>
        <taxon>Pseudomonadota</taxon>
        <taxon>Alphaproteobacteria</taxon>
        <taxon>Maricaulales</taxon>
        <taxon>Maricaulaceae</taxon>
        <taxon>Glycocaulis</taxon>
    </lineage>
</organism>
<dbReference type="KEGG" id="gak:X907_1524"/>
<reference evidence="2 3" key="1">
    <citation type="submission" date="2016-12" db="EMBL/GenBank/DDBJ databases">
        <title>The genome of dimorphic prosthecate Glycocaulis alkaliphilus 6b-8t, isolated from crude oil dictates its adaptability in petroleum environments.</title>
        <authorList>
            <person name="Wu X.-L."/>
            <person name="Geng S."/>
        </authorList>
    </citation>
    <scope>NUCLEOTIDE SEQUENCE [LARGE SCALE GENOMIC DNA]</scope>
    <source>
        <strain evidence="2 3">6B-8</strain>
    </source>
</reference>
<dbReference type="Gene3D" id="3.40.50.300">
    <property type="entry name" value="P-loop containing nucleotide triphosphate hydrolases"/>
    <property type="match status" value="1"/>
</dbReference>
<protein>
    <submittedName>
        <fullName evidence="2">DNA polymerase IIIsubunit delta</fullName>
    </submittedName>
</protein>
<evidence type="ECO:0000313" key="2">
    <source>
        <dbReference type="EMBL" id="AZU04057.1"/>
    </source>
</evidence>
<gene>
    <name evidence="2" type="ORF">X907_1524</name>
</gene>
<dbReference type="EMBL" id="CP018911">
    <property type="protein sequence ID" value="AZU04057.1"/>
    <property type="molecule type" value="Genomic_DNA"/>
</dbReference>
<sequence>MAAMSDDALPEADAEPGLPHPRHVHSLLGHEHAEAAAASAIRSGRMHHAWMITGPKGVGKATLAWRMARRLLGVKPDPSAPLAHAPGDPVNQRMEALSHPDLLLVRRPYDEQRKRLKGEITIEEARRIPAFFSRRAAEGGWRVAVIDSADEMNRNAANGLLKSLEEPPERGILILVVTSPGRLPTTVRSRCRRLHLRAGPEAHCADWLEERHSVPGEEAALLARLAKGAPGRALAFHVSGLAGMQRDLTAAFSPSGRIDQSGAERLISKATGTDSHQARAVLFDMMAGESARRARDAASKGDSAQAGQWADASRRITSLAREAETLYLDPRQSLLAAFSLLEDAARQSAA</sequence>
<dbReference type="PANTHER" id="PTHR11669">
    <property type="entry name" value="REPLICATION FACTOR C / DNA POLYMERASE III GAMMA-TAU SUBUNIT"/>
    <property type="match status" value="1"/>
</dbReference>
<accession>A0A3T0EA06</accession>
<dbReference type="AlphaFoldDB" id="A0A3T0EA06"/>
<dbReference type="Pfam" id="PF13177">
    <property type="entry name" value="DNA_pol3_delta2"/>
    <property type="match status" value="1"/>
</dbReference>
<dbReference type="NCBIfam" id="NF005677">
    <property type="entry name" value="PRK07471.1"/>
    <property type="match status" value="1"/>
</dbReference>
<dbReference type="SUPFAM" id="SSF52540">
    <property type="entry name" value="P-loop containing nucleoside triphosphate hydrolases"/>
    <property type="match status" value="1"/>
</dbReference>
<dbReference type="GO" id="GO:0006261">
    <property type="term" value="P:DNA-templated DNA replication"/>
    <property type="evidence" value="ECO:0007669"/>
    <property type="project" value="TreeGrafter"/>
</dbReference>
<proteinExistence type="predicted"/>
<evidence type="ECO:0000256" key="1">
    <source>
        <dbReference type="SAM" id="MobiDB-lite"/>
    </source>
</evidence>
<dbReference type="Proteomes" id="UP000286954">
    <property type="component" value="Chromosome"/>
</dbReference>
<feature type="region of interest" description="Disordered" evidence="1">
    <location>
        <begin position="1"/>
        <end position="24"/>
    </location>
</feature>
<dbReference type="InterPro" id="IPR050238">
    <property type="entry name" value="DNA_Rep/Repair_Clamp_Loader"/>
</dbReference>